<feature type="transmembrane region" description="Helical" evidence="1">
    <location>
        <begin position="186"/>
        <end position="209"/>
    </location>
</feature>
<feature type="transmembrane region" description="Helical" evidence="1">
    <location>
        <begin position="341"/>
        <end position="360"/>
    </location>
</feature>
<feature type="transmembrane region" description="Helical" evidence="1">
    <location>
        <begin position="405"/>
        <end position="426"/>
    </location>
</feature>
<evidence type="ECO:0008006" key="4">
    <source>
        <dbReference type="Google" id="ProtNLM"/>
    </source>
</evidence>
<feature type="transmembrane region" description="Helical" evidence="1">
    <location>
        <begin position="314"/>
        <end position="335"/>
    </location>
</feature>
<dbReference type="Proteomes" id="UP001368270">
    <property type="component" value="Unassembled WGS sequence"/>
</dbReference>
<dbReference type="SUPFAM" id="SSF53955">
    <property type="entry name" value="Lysozyme-like"/>
    <property type="match status" value="1"/>
</dbReference>
<accession>A0ABU8QKQ6</accession>
<sequence length="435" mass="46243">MLDLIGSLEAPQGCDQVYGGVKLDPPRPITSMRVSEVIAWQRQASRTAVSSAAGRYQVIRATLERMVERGVVRKHERFSPGVQDRIGRYLLRETGYRSGPIGHKTANRIAGVWASLPTTGPGSSGASFYEGIAGNHALLDAETFRAFYTCETTLADTKSSATVARIGTAIGLELDKMLRILGETSAAVIEAITPVVLSLLGLILTFGIITKFGNASIQGNAIGTVFAAFLPQLLLAIFLMGSLATMGPLIWWLAEEALGLSAASGPGRGSGFSLTTYAREKLGIAQAILLEGSNRSLSLWSVFLDGVEETLRQVLFGSFLALCAIIVVLLTAISLGSVVFYWGRVLLVGAQAILLLPFGAADETKDIMRRSLTKMGGYLLAIVAVSLILATTLEMQSTSRGLLNPILNALTAVLFEVIATVLIFSLPGRVAKILG</sequence>
<protein>
    <recommendedName>
        <fullName evidence="4">TrbL/VirB6 plasmid conjugal transfer protein</fullName>
    </recommendedName>
</protein>
<name>A0ABU8QKQ6_9RHOB</name>
<evidence type="ECO:0000313" key="3">
    <source>
        <dbReference type="Proteomes" id="UP001368270"/>
    </source>
</evidence>
<evidence type="ECO:0000313" key="2">
    <source>
        <dbReference type="EMBL" id="MEJ5220001.1"/>
    </source>
</evidence>
<dbReference type="RefSeq" id="WP_339404650.1">
    <property type="nucleotide sequence ID" value="NZ_JBBGAZ010000015.1"/>
</dbReference>
<keyword evidence="1" id="KW-0812">Transmembrane</keyword>
<keyword evidence="1" id="KW-1133">Transmembrane helix</keyword>
<gene>
    <name evidence="2" type="ORF">WG622_17230</name>
</gene>
<dbReference type="Gene3D" id="1.10.530.10">
    <property type="match status" value="1"/>
</dbReference>
<proteinExistence type="predicted"/>
<dbReference type="InterPro" id="IPR023346">
    <property type="entry name" value="Lysozyme-like_dom_sf"/>
</dbReference>
<feature type="transmembrane region" description="Helical" evidence="1">
    <location>
        <begin position="229"/>
        <end position="254"/>
    </location>
</feature>
<reference evidence="2 3" key="1">
    <citation type="submission" date="2024-03" db="EMBL/GenBank/DDBJ databases">
        <title>Cognatishimia coralii sp. nov., a marine bacterium isolated from coral surrounding seawater.</title>
        <authorList>
            <person name="Liu X."/>
            <person name="Liu S."/>
            <person name="Sun H."/>
            <person name="Zhang Y."/>
        </authorList>
    </citation>
    <scope>NUCLEOTIDE SEQUENCE [LARGE SCALE GENOMIC DNA]</scope>
    <source>
        <strain evidence="2 3">D5M38</strain>
    </source>
</reference>
<feature type="transmembrane region" description="Helical" evidence="1">
    <location>
        <begin position="372"/>
        <end position="393"/>
    </location>
</feature>
<keyword evidence="3" id="KW-1185">Reference proteome</keyword>
<keyword evidence="1" id="KW-0472">Membrane</keyword>
<organism evidence="2 3">
    <name type="scientific">Cognatishimia coralii</name>
    <dbReference type="NCBI Taxonomy" id="3083254"/>
    <lineage>
        <taxon>Bacteria</taxon>
        <taxon>Pseudomonadati</taxon>
        <taxon>Pseudomonadota</taxon>
        <taxon>Alphaproteobacteria</taxon>
        <taxon>Rhodobacterales</taxon>
        <taxon>Paracoccaceae</taxon>
        <taxon>Cognatishimia</taxon>
    </lineage>
</organism>
<evidence type="ECO:0000256" key="1">
    <source>
        <dbReference type="SAM" id="Phobius"/>
    </source>
</evidence>
<dbReference type="EMBL" id="JBBGAZ010000015">
    <property type="protein sequence ID" value="MEJ5220001.1"/>
    <property type="molecule type" value="Genomic_DNA"/>
</dbReference>
<comment type="caution">
    <text evidence="2">The sequence shown here is derived from an EMBL/GenBank/DDBJ whole genome shotgun (WGS) entry which is preliminary data.</text>
</comment>